<keyword evidence="5" id="KW-0677">Repeat</keyword>
<dbReference type="Pfam" id="PF00560">
    <property type="entry name" value="LRR_1"/>
    <property type="match status" value="11"/>
</dbReference>
<evidence type="ECO:0000256" key="5">
    <source>
        <dbReference type="ARBA" id="ARBA00022737"/>
    </source>
</evidence>
<evidence type="ECO:0000256" key="2">
    <source>
        <dbReference type="ARBA" id="ARBA00022614"/>
    </source>
</evidence>
<name>A0AAD3Y5S8_NEPGR</name>
<evidence type="ECO:0000256" key="10">
    <source>
        <dbReference type="SAM" id="SignalP"/>
    </source>
</evidence>
<dbReference type="Pfam" id="PF13855">
    <property type="entry name" value="LRR_8"/>
    <property type="match status" value="2"/>
</dbReference>
<dbReference type="SMART" id="SM00369">
    <property type="entry name" value="LRR_TYP"/>
    <property type="match status" value="12"/>
</dbReference>
<gene>
    <name evidence="12" type="ORF">Nepgr_030478</name>
</gene>
<dbReference type="SUPFAM" id="SSF52047">
    <property type="entry name" value="RNI-like"/>
    <property type="match status" value="2"/>
</dbReference>
<organism evidence="12 13">
    <name type="scientific">Nepenthes gracilis</name>
    <name type="common">Slender pitcher plant</name>
    <dbReference type="NCBI Taxonomy" id="150966"/>
    <lineage>
        <taxon>Eukaryota</taxon>
        <taxon>Viridiplantae</taxon>
        <taxon>Streptophyta</taxon>
        <taxon>Embryophyta</taxon>
        <taxon>Tracheophyta</taxon>
        <taxon>Spermatophyta</taxon>
        <taxon>Magnoliopsida</taxon>
        <taxon>eudicotyledons</taxon>
        <taxon>Gunneridae</taxon>
        <taxon>Pentapetalae</taxon>
        <taxon>Caryophyllales</taxon>
        <taxon>Nepenthaceae</taxon>
        <taxon>Nepenthes</taxon>
    </lineage>
</organism>
<dbReference type="FunFam" id="3.80.10.10:FF:000095">
    <property type="entry name" value="LRR receptor-like serine/threonine-protein kinase GSO1"/>
    <property type="match status" value="2"/>
</dbReference>
<evidence type="ECO:0000256" key="8">
    <source>
        <dbReference type="ARBA" id="ARBA00023180"/>
    </source>
</evidence>
<evidence type="ECO:0000313" key="12">
    <source>
        <dbReference type="EMBL" id="GMH28635.1"/>
    </source>
</evidence>
<dbReference type="GO" id="GO:0016020">
    <property type="term" value="C:membrane"/>
    <property type="evidence" value="ECO:0007669"/>
    <property type="project" value="UniProtKB-SubCell"/>
</dbReference>
<feature type="signal peptide" evidence="10">
    <location>
        <begin position="1"/>
        <end position="23"/>
    </location>
</feature>
<dbReference type="EMBL" id="BSYO01000035">
    <property type="protein sequence ID" value="GMH28635.1"/>
    <property type="molecule type" value="Genomic_DNA"/>
</dbReference>
<dbReference type="PRINTS" id="PR00019">
    <property type="entry name" value="LEURICHRPT"/>
</dbReference>
<dbReference type="PROSITE" id="PS51450">
    <property type="entry name" value="LRR"/>
    <property type="match status" value="1"/>
</dbReference>
<sequence>MGYLLQLSLCLLCLSLHSPLTTSSPYPNSSAQLCHEDERFAMLEFKNSLAINVSSSISQAYAWRGQVPYAKTASWKEASSDCCQWDGVTCNPLTRHVVRLDLSCGELQGTIPTNSTLFTLHHLRSLNLAYNDFYPSRISPKFGRFSRLKCLNLSTCFFTGKVPLTIAQLPQLASLDLSQRGYEVFMGLEMPDFNVIVRNLTGLRELYLDFVNVTSEATKLSSLMNLSSLMALSLLHCKFSGPLPVWIWNITHEINLSFNLFTGKLPSMVDISKLSQLTSFNLSGNSLEGKVPSWLFSLPSLKVLSLDFNQFSGQLTISEDVASGSSLMNRSSLMSLSLTSCNISGPLPTWIWNITQVIDLSYNLFTGKLPSMIDISKLSQLTVLDLSGNSLEGKVPSWLFSLPSLKVLFLGLNQFSGQLTISEDVARASPLTNLSSLMALSLSGCKFSGPLPVWILNITQEIDLSNNQFTGKLPSTVDISKLSQLTFFDLSGNSLEGKVPSWLFSLPSLKVLFLGFNQFSGQLTISEDVARASPLTNLSSLIVLSLSRCKFFGPLPVWILYITQEIDLSYNQFISKLPSMVDKSKFLQLTSLDLSGNLLDGEVPSWLFSLPSLQMLNLANNQFSGQLTVMEDGASNNTTLLDTIDLGGNMIQGSIPNSIFELVSLAYLDLSSNNLSGDVKLDMFCKLKNLEDLILSYSGLSLLTKSSSTISSNVTACLRLESLGCSSCNITEFPDFLRTQEDLSYLDLSNNKIHGDIPKWAKDIGKDSLSYLNLSGNFLTGGLDLQWTNLQFIDLHSNMFEGPAPIPPPYASVLLASNNRFVGEIPSAICTLAWLEILDLSYNSLSGEIPRCFKNVSDALSVLDLRSNKLHGTLPSSFGKCDSLHTLVLNGNQLGGQLPPSLLSCQGLQVLDVGNNNFKGTFPYWLGSLPELQVLILHSNSFHGNVGTSKGKHLFSKLRIFDISNNSFNGTLPSSFLRCFKAMMNSTENRGKLQYLGEHYYEDSIMLNVKGLYLEFVRVLTLITTIDVSSNKFKGEIPEVIGDLVSLRWLNLSHNNFIGHIPPSLASLRELESLDLSSNKLVGQIPNELASLTSLEFFNVSQNRLVGPIPQGQQFNTFESNSYLGNLGLCGNPLSKKCRDDEAPLQPPPRMVQDGSDSKIKDTFGWAIVGIGYGCETTIGLVAGYYIVIVRNPVWLLRLARRLKNTSNRLF</sequence>
<evidence type="ECO:0000256" key="7">
    <source>
        <dbReference type="ARBA" id="ARBA00023136"/>
    </source>
</evidence>
<evidence type="ECO:0000313" key="13">
    <source>
        <dbReference type="Proteomes" id="UP001279734"/>
    </source>
</evidence>
<evidence type="ECO:0000256" key="4">
    <source>
        <dbReference type="ARBA" id="ARBA00022729"/>
    </source>
</evidence>
<evidence type="ECO:0000256" key="6">
    <source>
        <dbReference type="ARBA" id="ARBA00022989"/>
    </source>
</evidence>
<protein>
    <recommendedName>
        <fullName evidence="11">Leucine-rich repeat-containing N-terminal plant-type domain-containing protein</fullName>
    </recommendedName>
</protein>
<comment type="caution">
    <text evidence="12">The sequence shown here is derived from an EMBL/GenBank/DDBJ whole genome shotgun (WGS) entry which is preliminary data.</text>
</comment>
<evidence type="ECO:0000256" key="3">
    <source>
        <dbReference type="ARBA" id="ARBA00022692"/>
    </source>
</evidence>
<dbReference type="InterPro" id="IPR032675">
    <property type="entry name" value="LRR_dom_sf"/>
</dbReference>
<comment type="subcellular location">
    <subcellularLocation>
        <location evidence="1">Membrane</location>
        <topology evidence="1">Single-pass membrane protein</topology>
    </subcellularLocation>
</comment>
<dbReference type="SUPFAM" id="SSF52058">
    <property type="entry name" value="L domain-like"/>
    <property type="match status" value="2"/>
</dbReference>
<keyword evidence="7 9" id="KW-0472">Membrane</keyword>
<dbReference type="InterPro" id="IPR052595">
    <property type="entry name" value="LRRC69/RLP"/>
</dbReference>
<reference evidence="12" key="1">
    <citation type="submission" date="2023-05" db="EMBL/GenBank/DDBJ databases">
        <title>Nepenthes gracilis genome sequencing.</title>
        <authorList>
            <person name="Fukushima K."/>
        </authorList>
    </citation>
    <scope>NUCLEOTIDE SEQUENCE</scope>
    <source>
        <strain evidence="12">SING2019-196</strain>
    </source>
</reference>
<dbReference type="FunFam" id="3.80.10.10:FF:000041">
    <property type="entry name" value="LRR receptor-like serine/threonine-protein kinase ERECTA"/>
    <property type="match status" value="2"/>
</dbReference>
<keyword evidence="4 10" id="KW-0732">Signal</keyword>
<evidence type="ECO:0000259" key="11">
    <source>
        <dbReference type="Pfam" id="PF08263"/>
    </source>
</evidence>
<keyword evidence="8" id="KW-0325">Glycoprotein</keyword>
<keyword evidence="13" id="KW-1185">Reference proteome</keyword>
<dbReference type="PANTHER" id="PTHR48057">
    <property type="entry name" value="LEUCINE-RICH REPEAT SERINE/THREONINE-PROTEIN KINASE 1"/>
    <property type="match status" value="1"/>
</dbReference>
<dbReference type="InterPro" id="IPR013210">
    <property type="entry name" value="LRR_N_plant-typ"/>
</dbReference>
<feature type="chain" id="PRO_5042013477" description="Leucine-rich repeat-containing N-terminal plant-type domain-containing protein" evidence="10">
    <location>
        <begin position="24"/>
        <end position="1211"/>
    </location>
</feature>
<dbReference type="Gene3D" id="3.80.10.10">
    <property type="entry name" value="Ribonuclease Inhibitor"/>
    <property type="match status" value="8"/>
</dbReference>
<proteinExistence type="predicted"/>
<keyword evidence="3 9" id="KW-0812">Transmembrane</keyword>
<keyword evidence="2" id="KW-0433">Leucine-rich repeat</keyword>
<accession>A0AAD3Y5S8</accession>
<feature type="domain" description="Leucine-rich repeat-containing N-terminal plant-type" evidence="11">
    <location>
        <begin position="36"/>
        <end position="91"/>
    </location>
</feature>
<keyword evidence="6 9" id="KW-1133">Transmembrane helix</keyword>
<dbReference type="InterPro" id="IPR003591">
    <property type="entry name" value="Leu-rich_rpt_typical-subtyp"/>
</dbReference>
<dbReference type="Pfam" id="PF08263">
    <property type="entry name" value="LRRNT_2"/>
    <property type="match status" value="1"/>
</dbReference>
<dbReference type="AlphaFoldDB" id="A0AAD3Y5S8"/>
<evidence type="ECO:0000256" key="9">
    <source>
        <dbReference type="SAM" id="Phobius"/>
    </source>
</evidence>
<dbReference type="InterPro" id="IPR001611">
    <property type="entry name" value="Leu-rich_rpt"/>
</dbReference>
<evidence type="ECO:0000256" key="1">
    <source>
        <dbReference type="ARBA" id="ARBA00004167"/>
    </source>
</evidence>
<dbReference type="PANTHER" id="PTHR48057:SF29">
    <property type="entry name" value="OS02G0609900 PROTEIN"/>
    <property type="match status" value="1"/>
</dbReference>
<dbReference type="Proteomes" id="UP001279734">
    <property type="component" value="Unassembled WGS sequence"/>
</dbReference>
<feature type="transmembrane region" description="Helical" evidence="9">
    <location>
        <begin position="1164"/>
        <end position="1188"/>
    </location>
</feature>